<evidence type="ECO:0000256" key="2">
    <source>
        <dbReference type="ARBA" id="ARBA00022723"/>
    </source>
</evidence>
<dbReference type="PANTHER" id="PTHR47338">
    <property type="entry name" value="ZN(II)2CYS6 TRANSCRIPTION FACTOR (EUROFUNG)-RELATED"/>
    <property type="match status" value="1"/>
</dbReference>
<dbReference type="Gene3D" id="4.10.240.10">
    <property type="entry name" value="Zn(2)-C6 fungal-type DNA-binding domain"/>
    <property type="match status" value="1"/>
</dbReference>
<feature type="domain" description="Zn(2)-C6 fungal-type" evidence="6">
    <location>
        <begin position="6"/>
        <end position="36"/>
    </location>
</feature>
<dbReference type="AlphaFoldDB" id="A0A2J6QVY1"/>
<keyword evidence="3" id="KW-0805">Transcription regulation</keyword>
<dbReference type="PROSITE" id="PS50048">
    <property type="entry name" value="ZN2_CY6_FUNGAL_2"/>
    <property type="match status" value="1"/>
</dbReference>
<dbReference type="GO" id="GO:0005634">
    <property type="term" value="C:nucleus"/>
    <property type="evidence" value="ECO:0007669"/>
    <property type="project" value="UniProtKB-SubCell"/>
</dbReference>
<dbReference type="CDD" id="cd12148">
    <property type="entry name" value="fungal_TF_MHR"/>
    <property type="match status" value="1"/>
</dbReference>
<dbReference type="GO" id="GO:0006351">
    <property type="term" value="P:DNA-templated transcription"/>
    <property type="evidence" value="ECO:0007669"/>
    <property type="project" value="InterPro"/>
</dbReference>
<dbReference type="Pfam" id="PF04082">
    <property type="entry name" value="Fungal_trans"/>
    <property type="match status" value="1"/>
</dbReference>
<accession>A0A2J6QVY1</accession>
<dbReference type="InterPro" id="IPR007219">
    <property type="entry name" value="XnlR_reg_dom"/>
</dbReference>
<evidence type="ECO:0000313" key="8">
    <source>
        <dbReference type="Proteomes" id="UP000235786"/>
    </source>
</evidence>
<dbReference type="Pfam" id="PF00172">
    <property type="entry name" value="Zn_clus"/>
    <property type="match status" value="1"/>
</dbReference>
<dbReference type="Proteomes" id="UP000235786">
    <property type="component" value="Unassembled WGS sequence"/>
</dbReference>
<dbReference type="SMART" id="SM00906">
    <property type="entry name" value="Fungal_trans"/>
    <property type="match status" value="1"/>
</dbReference>
<reference evidence="7 8" key="1">
    <citation type="submission" date="2016-04" db="EMBL/GenBank/DDBJ databases">
        <title>A degradative enzymes factory behind the ericoid mycorrhizal symbiosis.</title>
        <authorList>
            <consortium name="DOE Joint Genome Institute"/>
            <person name="Martino E."/>
            <person name="Morin E."/>
            <person name="Grelet G."/>
            <person name="Kuo A."/>
            <person name="Kohler A."/>
            <person name="Daghino S."/>
            <person name="Barry K."/>
            <person name="Choi C."/>
            <person name="Cichocki N."/>
            <person name="Clum A."/>
            <person name="Copeland A."/>
            <person name="Hainaut M."/>
            <person name="Haridas S."/>
            <person name="Labutti K."/>
            <person name="Lindquist E."/>
            <person name="Lipzen A."/>
            <person name="Khouja H.-R."/>
            <person name="Murat C."/>
            <person name="Ohm R."/>
            <person name="Olson A."/>
            <person name="Spatafora J."/>
            <person name="Veneault-Fourrey C."/>
            <person name="Henrissat B."/>
            <person name="Grigoriev I."/>
            <person name="Martin F."/>
            <person name="Perotto S."/>
        </authorList>
    </citation>
    <scope>NUCLEOTIDE SEQUENCE [LARGE SCALE GENOMIC DNA]</scope>
    <source>
        <strain evidence="7 8">F</strain>
    </source>
</reference>
<sequence>MLAPFACSRCKQRKGKCDKALPQCGYCRRKGGLCEYPSAPQSSTVHSSLTALHTQQQVVQQSFPPAFFLDMDIFRQAQLELPQPGLIVPLYVSDLLGGDGKVRQMATTFFNSIHPWMPFISKSWAYKHLLSPLSPVHADSALLLLSIQLINWIPSASANPKTPMYMAAKQFFVELETAGSFSIRVVQAGLLILLYELGHCIYPAAYMSVGTCARQAVALGFDKDIKQGNITGLPWDKIEERRRVWWAILILDRFMNLGNPPRMLATADPGTGDILPADDTPWEQGLLPSSEPSTIGSQSQLKMGRFARFAQATYLLGQVFRHVSDQPRDNTFYEQEAAQLNRTLHALIHLSQSEAETRRLEFCTQTAVCYCALLILEHPSSSKNNEAQVGGQLGDYPTVEPDVIARESARMSQNFLPGGSIPLAEVSPFILHLLYQGCIILSISLREPRAEDANALILLQEALKILTQRWLASEAYLNILAARKAMLEI</sequence>
<comment type="subcellular location">
    <subcellularLocation>
        <location evidence="1">Nucleus</location>
    </subcellularLocation>
</comment>
<dbReference type="STRING" id="1149755.A0A2J6QVY1"/>
<dbReference type="PANTHER" id="PTHR47338:SF20">
    <property type="entry name" value="ZN(II)2CYS6 TRANSCRIPTION FACTOR (EUROFUNG)"/>
    <property type="match status" value="1"/>
</dbReference>
<dbReference type="GO" id="GO:0000981">
    <property type="term" value="F:DNA-binding transcription factor activity, RNA polymerase II-specific"/>
    <property type="evidence" value="ECO:0007669"/>
    <property type="project" value="InterPro"/>
</dbReference>
<dbReference type="SUPFAM" id="SSF57701">
    <property type="entry name" value="Zn2/Cys6 DNA-binding domain"/>
    <property type="match status" value="1"/>
</dbReference>
<name>A0A2J6QVY1_HYAVF</name>
<dbReference type="SMART" id="SM00066">
    <property type="entry name" value="GAL4"/>
    <property type="match status" value="1"/>
</dbReference>
<evidence type="ECO:0000256" key="4">
    <source>
        <dbReference type="ARBA" id="ARBA00023163"/>
    </source>
</evidence>
<evidence type="ECO:0000256" key="1">
    <source>
        <dbReference type="ARBA" id="ARBA00004123"/>
    </source>
</evidence>
<dbReference type="GO" id="GO:0008270">
    <property type="term" value="F:zinc ion binding"/>
    <property type="evidence" value="ECO:0007669"/>
    <property type="project" value="InterPro"/>
</dbReference>
<keyword evidence="4" id="KW-0804">Transcription</keyword>
<gene>
    <name evidence="7" type="ORF">L207DRAFT_473801</name>
</gene>
<organism evidence="7 8">
    <name type="scientific">Hyaloscypha variabilis (strain UAMH 11265 / GT02V1 / F)</name>
    <name type="common">Meliniomyces variabilis</name>
    <dbReference type="NCBI Taxonomy" id="1149755"/>
    <lineage>
        <taxon>Eukaryota</taxon>
        <taxon>Fungi</taxon>
        <taxon>Dikarya</taxon>
        <taxon>Ascomycota</taxon>
        <taxon>Pezizomycotina</taxon>
        <taxon>Leotiomycetes</taxon>
        <taxon>Helotiales</taxon>
        <taxon>Hyaloscyphaceae</taxon>
        <taxon>Hyaloscypha</taxon>
        <taxon>Hyaloscypha variabilis</taxon>
    </lineage>
</organism>
<keyword evidence="2" id="KW-0479">Metal-binding</keyword>
<protein>
    <recommendedName>
        <fullName evidence="6">Zn(2)-C6 fungal-type domain-containing protein</fullName>
    </recommendedName>
</protein>
<dbReference type="InterPro" id="IPR050815">
    <property type="entry name" value="TF_fung"/>
</dbReference>
<dbReference type="PROSITE" id="PS00463">
    <property type="entry name" value="ZN2_CY6_FUNGAL_1"/>
    <property type="match status" value="1"/>
</dbReference>
<dbReference type="CDD" id="cd00067">
    <property type="entry name" value="GAL4"/>
    <property type="match status" value="1"/>
</dbReference>
<evidence type="ECO:0000256" key="5">
    <source>
        <dbReference type="ARBA" id="ARBA00023242"/>
    </source>
</evidence>
<evidence type="ECO:0000259" key="6">
    <source>
        <dbReference type="PROSITE" id="PS50048"/>
    </source>
</evidence>
<evidence type="ECO:0000313" key="7">
    <source>
        <dbReference type="EMBL" id="PMD30412.1"/>
    </source>
</evidence>
<dbReference type="OrthoDB" id="3862662at2759"/>
<keyword evidence="8" id="KW-1185">Reference proteome</keyword>
<dbReference type="EMBL" id="KZ613967">
    <property type="protein sequence ID" value="PMD30412.1"/>
    <property type="molecule type" value="Genomic_DNA"/>
</dbReference>
<keyword evidence="5" id="KW-0539">Nucleus</keyword>
<proteinExistence type="predicted"/>
<evidence type="ECO:0000256" key="3">
    <source>
        <dbReference type="ARBA" id="ARBA00023015"/>
    </source>
</evidence>
<dbReference type="InterPro" id="IPR036864">
    <property type="entry name" value="Zn2-C6_fun-type_DNA-bd_sf"/>
</dbReference>
<dbReference type="GO" id="GO:0003677">
    <property type="term" value="F:DNA binding"/>
    <property type="evidence" value="ECO:0007669"/>
    <property type="project" value="InterPro"/>
</dbReference>
<dbReference type="InterPro" id="IPR001138">
    <property type="entry name" value="Zn2Cys6_DnaBD"/>
</dbReference>